<dbReference type="RefSeq" id="WP_404313590.1">
    <property type="nucleotide sequence ID" value="NZ_JAUIYO010000001.1"/>
</dbReference>
<dbReference type="EMBL" id="JAUIYO010000001">
    <property type="protein sequence ID" value="MFK2824084.1"/>
    <property type="molecule type" value="Genomic_DNA"/>
</dbReference>
<accession>A0ABW8I3L9</accession>
<reference evidence="1 2" key="1">
    <citation type="submission" date="2023-07" db="EMBL/GenBank/DDBJ databases">
        <title>Bacillus lucianemedeirus sp. nov, a new species isolated from an immunobiological production facility.</title>
        <authorList>
            <person name="Costa L.V."/>
            <person name="Miranda R.V.S.L."/>
            <person name="Brandao M.L.L."/>
            <person name="Reis C.M.F."/>
            <person name="Frazao A.M."/>
            <person name="Cruz F.V."/>
            <person name="Baio P.V.P."/>
            <person name="Veras J.F.C."/>
            <person name="Ramos J.N."/>
            <person name="Vieira V."/>
        </authorList>
    </citation>
    <scope>NUCLEOTIDE SEQUENCE [LARGE SCALE GENOMIC DNA]</scope>
    <source>
        <strain evidence="1 2">B190/17</strain>
    </source>
</reference>
<gene>
    <name evidence="1" type="ORF">QYG89_00045</name>
</gene>
<sequence>MNDRKGVLERRLQHEGLRSVIPNVEDCKLRFVYEQKDQLFEWLLFEKEHQNYGCLIEHQADQMNISSNLKIIEQCQSYELDVQALLKVADLFFNSQRNKNWQPLSQKKNKRFEAFQTCLEIFSFLKESKDGLAAVQMEHKEVEFVVSLFKRLRELDEMGKNQHHLLLWRKTELFNQNERLQFLKGLHSAFIIFRKLAKLPFHEAYQLGIPQIRMMTRLRWRWLHWQVYTYWHDEYFYLFSRWKSNPNDFETMQQTLLNVTNPVVSRLYPKEINVLDLTLSCKDELFRFQKEAGL</sequence>
<keyword evidence="2" id="KW-1185">Reference proteome</keyword>
<proteinExistence type="predicted"/>
<evidence type="ECO:0008006" key="3">
    <source>
        <dbReference type="Google" id="ProtNLM"/>
    </source>
</evidence>
<dbReference type="Proteomes" id="UP001619911">
    <property type="component" value="Unassembled WGS sequence"/>
</dbReference>
<protein>
    <recommendedName>
        <fullName evidence="3">Mga helix-turn-helix domain-containing protein</fullName>
    </recommendedName>
</protein>
<name>A0ABW8I3L9_9BACI</name>
<comment type="caution">
    <text evidence="1">The sequence shown here is derived from an EMBL/GenBank/DDBJ whole genome shotgun (WGS) entry which is preliminary data.</text>
</comment>
<evidence type="ECO:0000313" key="1">
    <source>
        <dbReference type="EMBL" id="MFK2824084.1"/>
    </source>
</evidence>
<organism evidence="1 2">
    <name type="scientific">Bacillus lumedeiriae</name>
    <dbReference type="NCBI Taxonomy" id="3058829"/>
    <lineage>
        <taxon>Bacteria</taxon>
        <taxon>Bacillati</taxon>
        <taxon>Bacillota</taxon>
        <taxon>Bacilli</taxon>
        <taxon>Bacillales</taxon>
        <taxon>Bacillaceae</taxon>
        <taxon>Bacillus</taxon>
    </lineage>
</organism>
<evidence type="ECO:0000313" key="2">
    <source>
        <dbReference type="Proteomes" id="UP001619911"/>
    </source>
</evidence>